<dbReference type="PANTHER" id="PTHR10827:SF98">
    <property type="entry name" value="45 KDA CALCIUM-BINDING PROTEIN"/>
    <property type="match status" value="1"/>
</dbReference>
<feature type="domain" description="EF-hand" evidence="5">
    <location>
        <begin position="55"/>
        <end position="90"/>
    </location>
</feature>
<dbReference type="InterPro" id="IPR002048">
    <property type="entry name" value="EF_hand_dom"/>
</dbReference>
<dbReference type="Gene3D" id="1.10.238.10">
    <property type="entry name" value="EF-hand"/>
    <property type="match status" value="2"/>
</dbReference>
<dbReference type="Pfam" id="PF13202">
    <property type="entry name" value="EF-hand_5"/>
    <property type="match status" value="2"/>
</dbReference>
<dbReference type="Pfam" id="PF13499">
    <property type="entry name" value="EF-hand_7"/>
    <property type="match status" value="1"/>
</dbReference>
<dbReference type="AlphaFoldDB" id="A0A7L9WM48"/>
<dbReference type="InterPro" id="IPR018247">
    <property type="entry name" value="EF_Hand_1_Ca_BS"/>
</dbReference>
<accession>A0A7L9WM48</accession>
<dbReference type="CDD" id="cd00051">
    <property type="entry name" value="EFh"/>
    <property type="match status" value="3"/>
</dbReference>
<feature type="compositionally biased region" description="Basic and acidic residues" evidence="3">
    <location>
        <begin position="154"/>
        <end position="219"/>
    </location>
</feature>
<name>A0A7L9WM48_9RHOB</name>
<protein>
    <recommendedName>
        <fullName evidence="5">EF-hand domain-containing protein</fullName>
    </recommendedName>
</protein>
<keyword evidence="7" id="KW-1185">Reference proteome</keyword>
<feature type="region of interest" description="Disordered" evidence="3">
    <location>
        <begin position="154"/>
        <end position="235"/>
    </location>
</feature>
<feature type="domain" description="EF-hand" evidence="5">
    <location>
        <begin position="129"/>
        <end position="158"/>
    </location>
</feature>
<reference evidence="6 7" key="1">
    <citation type="submission" date="2019-10" db="EMBL/GenBank/DDBJ databases">
        <title>Pseudopuniceibacterium sp. HQ09 islated from Antarctica.</title>
        <authorList>
            <person name="Liao L."/>
            <person name="Su S."/>
            <person name="Chen B."/>
            <person name="Yu Y."/>
        </authorList>
    </citation>
    <scope>NUCLEOTIDE SEQUENCE [LARGE SCALE GENOMIC DNA]</scope>
    <source>
        <strain evidence="6 7">HQ09</strain>
    </source>
</reference>
<feature type="chain" id="PRO_5032380410" description="EF-hand domain-containing protein" evidence="4">
    <location>
        <begin position="25"/>
        <end position="235"/>
    </location>
</feature>
<keyword evidence="1" id="KW-0479">Metal-binding</keyword>
<gene>
    <name evidence="6" type="ORF">F3W81_08200</name>
</gene>
<evidence type="ECO:0000259" key="5">
    <source>
        <dbReference type="PROSITE" id="PS50222"/>
    </source>
</evidence>
<dbReference type="Proteomes" id="UP000594118">
    <property type="component" value="Chromosome"/>
</dbReference>
<dbReference type="EMBL" id="CP045201">
    <property type="protein sequence ID" value="QOL80797.1"/>
    <property type="molecule type" value="Genomic_DNA"/>
</dbReference>
<organism evidence="6 7">
    <name type="scientific">Pseudooceanicola spongiae</name>
    <dbReference type="NCBI Taxonomy" id="2613965"/>
    <lineage>
        <taxon>Bacteria</taxon>
        <taxon>Pseudomonadati</taxon>
        <taxon>Pseudomonadota</taxon>
        <taxon>Alphaproteobacteria</taxon>
        <taxon>Rhodobacterales</taxon>
        <taxon>Paracoccaceae</taxon>
        <taxon>Pseudooceanicola</taxon>
    </lineage>
</organism>
<evidence type="ECO:0000256" key="1">
    <source>
        <dbReference type="ARBA" id="ARBA00022723"/>
    </source>
</evidence>
<evidence type="ECO:0000313" key="6">
    <source>
        <dbReference type="EMBL" id="QOL80797.1"/>
    </source>
</evidence>
<evidence type="ECO:0000256" key="3">
    <source>
        <dbReference type="SAM" id="MobiDB-lite"/>
    </source>
</evidence>
<evidence type="ECO:0000256" key="4">
    <source>
        <dbReference type="SAM" id="SignalP"/>
    </source>
</evidence>
<dbReference type="GO" id="GO:0005509">
    <property type="term" value="F:calcium ion binding"/>
    <property type="evidence" value="ECO:0007669"/>
    <property type="project" value="InterPro"/>
</dbReference>
<feature type="region of interest" description="Disordered" evidence="3">
    <location>
        <begin position="114"/>
        <end position="139"/>
    </location>
</feature>
<evidence type="ECO:0000313" key="7">
    <source>
        <dbReference type="Proteomes" id="UP000594118"/>
    </source>
</evidence>
<dbReference type="GO" id="GO:0017156">
    <property type="term" value="P:calcium-ion regulated exocytosis"/>
    <property type="evidence" value="ECO:0007669"/>
    <property type="project" value="TreeGrafter"/>
</dbReference>
<keyword evidence="2" id="KW-0677">Repeat</keyword>
<dbReference type="SUPFAM" id="SSF47473">
    <property type="entry name" value="EF-hand"/>
    <property type="match status" value="1"/>
</dbReference>
<dbReference type="PANTHER" id="PTHR10827">
    <property type="entry name" value="RETICULOCALBIN"/>
    <property type="match status" value="1"/>
</dbReference>
<dbReference type="SMART" id="SM00054">
    <property type="entry name" value="EFh"/>
    <property type="match status" value="4"/>
</dbReference>
<feature type="signal peptide" evidence="4">
    <location>
        <begin position="1"/>
        <end position="24"/>
    </location>
</feature>
<dbReference type="InterPro" id="IPR011992">
    <property type="entry name" value="EF-hand-dom_pair"/>
</dbReference>
<sequence>MNRAVLLSGLAALALTSLSVGAIAQQSDMRLANPGAHPEFSTIDANGDGQISQDELDLIATQRFAAIDTDGNGTVSTEEMVAHMKAMEEQRRADRETRMAEKMIARMDLNDDGVLSADEMKPGAVRPPKTMLERLDTDGNGTISQEEFAAAEKRMDEMRERSGKWGGRGERDGDREGRHMRDHDGDREGRHMRDHMRDHDRDGDHRPRFLEKGPADKAPADMAPADKAPADKDRG</sequence>
<proteinExistence type="predicted"/>
<dbReference type="PROSITE" id="PS00018">
    <property type="entry name" value="EF_HAND_1"/>
    <property type="match status" value="2"/>
</dbReference>
<keyword evidence="4" id="KW-0732">Signal</keyword>
<dbReference type="PROSITE" id="PS50222">
    <property type="entry name" value="EF_HAND_2"/>
    <property type="match status" value="2"/>
</dbReference>
<dbReference type="RefSeq" id="WP_193083116.1">
    <property type="nucleotide sequence ID" value="NZ_CP045201.1"/>
</dbReference>
<dbReference type="KEGG" id="pshq:F3W81_08200"/>
<evidence type="ECO:0000256" key="2">
    <source>
        <dbReference type="ARBA" id="ARBA00022737"/>
    </source>
</evidence>